<dbReference type="AlphaFoldDB" id="A0A6A6SW54"/>
<gene>
    <name evidence="2" type="ORF">K491DRAFT_719359</name>
</gene>
<evidence type="ECO:0000313" key="3">
    <source>
        <dbReference type="Proteomes" id="UP000799324"/>
    </source>
</evidence>
<name>A0A6A6SW54_9PLEO</name>
<dbReference type="Proteomes" id="UP000799324">
    <property type="component" value="Unassembled WGS sequence"/>
</dbReference>
<feature type="region of interest" description="Disordered" evidence="1">
    <location>
        <begin position="264"/>
        <end position="311"/>
    </location>
</feature>
<sequence>MYTFYFCKTPLIPPPEYSVPDPESDPEWYGEVYLHYPQSTVRTPLLFGSLFRETVRLRLIQADIAIVAYAPSKKEQGLSLEQSLTFKGKLDDWLQALPAPFSASELVFPSHISLHLEYHGVILSLLRPHESTGASPLLVEDITRAKMSLETLARLYYLRHSYDSCDVFICNFLIYVGNIAIESLGRHSAVTAPDVLRSTLILCARGLKSQSTHYYLGSLVYRALRACMSVDDVGRLGSWISSQDDNVDELMAAEHIQAQWPIPHAMQPNEDPKKGELKRLVGYPESDMNGTNEHPEDWNELRTNSPAEAGW</sequence>
<accession>A0A6A6SW54</accession>
<keyword evidence="3" id="KW-1185">Reference proteome</keyword>
<dbReference type="InterPro" id="IPR053187">
    <property type="entry name" value="Notoamide_regulator"/>
</dbReference>
<dbReference type="EMBL" id="MU004413">
    <property type="protein sequence ID" value="KAF2651946.1"/>
    <property type="molecule type" value="Genomic_DNA"/>
</dbReference>
<organism evidence="2 3">
    <name type="scientific">Lophiostoma macrostomum CBS 122681</name>
    <dbReference type="NCBI Taxonomy" id="1314788"/>
    <lineage>
        <taxon>Eukaryota</taxon>
        <taxon>Fungi</taxon>
        <taxon>Dikarya</taxon>
        <taxon>Ascomycota</taxon>
        <taxon>Pezizomycotina</taxon>
        <taxon>Dothideomycetes</taxon>
        <taxon>Pleosporomycetidae</taxon>
        <taxon>Pleosporales</taxon>
        <taxon>Lophiostomataceae</taxon>
        <taxon>Lophiostoma</taxon>
    </lineage>
</organism>
<dbReference type="PANTHER" id="PTHR47256:SF1">
    <property type="entry name" value="ZN(II)2CYS6 TRANSCRIPTION FACTOR (EUROFUNG)"/>
    <property type="match status" value="1"/>
</dbReference>
<evidence type="ECO:0000256" key="1">
    <source>
        <dbReference type="SAM" id="MobiDB-lite"/>
    </source>
</evidence>
<evidence type="ECO:0000313" key="2">
    <source>
        <dbReference type="EMBL" id="KAF2651946.1"/>
    </source>
</evidence>
<protein>
    <submittedName>
        <fullName evidence="2">Uncharacterized protein</fullName>
    </submittedName>
</protein>
<feature type="compositionally biased region" description="Basic and acidic residues" evidence="1">
    <location>
        <begin position="270"/>
        <end position="279"/>
    </location>
</feature>
<reference evidence="2" key="1">
    <citation type="journal article" date="2020" name="Stud. Mycol.">
        <title>101 Dothideomycetes genomes: a test case for predicting lifestyles and emergence of pathogens.</title>
        <authorList>
            <person name="Haridas S."/>
            <person name="Albert R."/>
            <person name="Binder M."/>
            <person name="Bloem J."/>
            <person name="Labutti K."/>
            <person name="Salamov A."/>
            <person name="Andreopoulos B."/>
            <person name="Baker S."/>
            <person name="Barry K."/>
            <person name="Bills G."/>
            <person name="Bluhm B."/>
            <person name="Cannon C."/>
            <person name="Castanera R."/>
            <person name="Culley D."/>
            <person name="Daum C."/>
            <person name="Ezra D."/>
            <person name="Gonzalez J."/>
            <person name="Henrissat B."/>
            <person name="Kuo A."/>
            <person name="Liang C."/>
            <person name="Lipzen A."/>
            <person name="Lutzoni F."/>
            <person name="Magnuson J."/>
            <person name="Mondo S."/>
            <person name="Nolan M."/>
            <person name="Ohm R."/>
            <person name="Pangilinan J."/>
            <person name="Park H.-J."/>
            <person name="Ramirez L."/>
            <person name="Alfaro M."/>
            <person name="Sun H."/>
            <person name="Tritt A."/>
            <person name="Yoshinaga Y."/>
            <person name="Zwiers L.-H."/>
            <person name="Turgeon B."/>
            <person name="Goodwin S."/>
            <person name="Spatafora J."/>
            <person name="Crous P."/>
            <person name="Grigoriev I."/>
        </authorList>
    </citation>
    <scope>NUCLEOTIDE SEQUENCE</scope>
    <source>
        <strain evidence="2">CBS 122681</strain>
    </source>
</reference>
<dbReference type="PANTHER" id="PTHR47256">
    <property type="entry name" value="ZN(II)2CYS6 TRANSCRIPTION FACTOR (EUROFUNG)-RELATED"/>
    <property type="match status" value="1"/>
</dbReference>
<dbReference type="OrthoDB" id="426882at2759"/>
<dbReference type="CDD" id="cd12148">
    <property type="entry name" value="fungal_TF_MHR"/>
    <property type="match status" value="1"/>
</dbReference>
<proteinExistence type="predicted"/>
<feature type="compositionally biased region" description="Polar residues" evidence="1">
    <location>
        <begin position="301"/>
        <end position="311"/>
    </location>
</feature>